<name>A0AAV9GHI7_9PEZI</name>
<evidence type="ECO:0000313" key="3">
    <source>
        <dbReference type="Proteomes" id="UP001321760"/>
    </source>
</evidence>
<reference evidence="2" key="2">
    <citation type="submission" date="2023-05" db="EMBL/GenBank/DDBJ databases">
        <authorList>
            <consortium name="Lawrence Berkeley National Laboratory"/>
            <person name="Steindorff A."/>
            <person name="Hensen N."/>
            <person name="Bonometti L."/>
            <person name="Westerberg I."/>
            <person name="Brannstrom I.O."/>
            <person name="Guillou S."/>
            <person name="Cros-Aarteil S."/>
            <person name="Calhoun S."/>
            <person name="Haridas S."/>
            <person name="Kuo A."/>
            <person name="Mondo S."/>
            <person name="Pangilinan J."/>
            <person name="Riley R."/>
            <person name="Labutti K."/>
            <person name="Andreopoulos B."/>
            <person name="Lipzen A."/>
            <person name="Chen C."/>
            <person name="Yanf M."/>
            <person name="Daum C."/>
            <person name="Ng V."/>
            <person name="Clum A."/>
            <person name="Ohm R."/>
            <person name="Martin F."/>
            <person name="Silar P."/>
            <person name="Natvig D."/>
            <person name="Lalanne C."/>
            <person name="Gautier V."/>
            <person name="Ament-Velasquez S.L."/>
            <person name="Kruys A."/>
            <person name="Hutchinson M.I."/>
            <person name="Powell A.J."/>
            <person name="Barry K."/>
            <person name="Miller A.N."/>
            <person name="Grigoriev I.V."/>
            <person name="Debuchy R."/>
            <person name="Gladieux P."/>
            <person name="Thoren M.H."/>
            <person name="Johannesson H."/>
        </authorList>
    </citation>
    <scope>NUCLEOTIDE SEQUENCE</scope>
    <source>
        <strain evidence="2">PSN243</strain>
    </source>
</reference>
<keyword evidence="3" id="KW-1185">Reference proteome</keyword>
<accession>A0AAV9GHI7</accession>
<feature type="compositionally biased region" description="Low complexity" evidence="1">
    <location>
        <begin position="191"/>
        <end position="202"/>
    </location>
</feature>
<organism evidence="2 3">
    <name type="scientific">Podospora aff. communis PSN243</name>
    <dbReference type="NCBI Taxonomy" id="3040156"/>
    <lineage>
        <taxon>Eukaryota</taxon>
        <taxon>Fungi</taxon>
        <taxon>Dikarya</taxon>
        <taxon>Ascomycota</taxon>
        <taxon>Pezizomycotina</taxon>
        <taxon>Sordariomycetes</taxon>
        <taxon>Sordariomycetidae</taxon>
        <taxon>Sordariales</taxon>
        <taxon>Podosporaceae</taxon>
        <taxon>Podospora</taxon>
    </lineage>
</organism>
<dbReference type="Proteomes" id="UP001321760">
    <property type="component" value="Unassembled WGS sequence"/>
</dbReference>
<comment type="caution">
    <text evidence="2">The sequence shown here is derived from an EMBL/GenBank/DDBJ whole genome shotgun (WGS) entry which is preliminary data.</text>
</comment>
<feature type="compositionally biased region" description="Acidic residues" evidence="1">
    <location>
        <begin position="160"/>
        <end position="190"/>
    </location>
</feature>
<evidence type="ECO:0000256" key="1">
    <source>
        <dbReference type="SAM" id="MobiDB-lite"/>
    </source>
</evidence>
<dbReference type="AlphaFoldDB" id="A0AAV9GHI7"/>
<dbReference type="EMBL" id="MU865954">
    <property type="protein sequence ID" value="KAK4446767.1"/>
    <property type="molecule type" value="Genomic_DNA"/>
</dbReference>
<feature type="region of interest" description="Disordered" evidence="1">
    <location>
        <begin position="138"/>
        <end position="204"/>
    </location>
</feature>
<evidence type="ECO:0000313" key="2">
    <source>
        <dbReference type="EMBL" id="KAK4446767.1"/>
    </source>
</evidence>
<reference evidence="2" key="1">
    <citation type="journal article" date="2023" name="Mol. Phylogenet. Evol.">
        <title>Genome-scale phylogeny and comparative genomics of the fungal order Sordariales.</title>
        <authorList>
            <person name="Hensen N."/>
            <person name="Bonometti L."/>
            <person name="Westerberg I."/>
            <person name="Brannstrom I.O."/>
            <person name="Guillou S."/>
            <person name="Cros-Aarteil S."/>
            <person name="Calhoun S."/>
            <person name="Haridas S."/>
            <person name="Kuo A."/>
            <person name="Mondo S."/>
            <person name="Pangilinan J."/>
            <person name="Riley R."/>
            <person name="LaButti K."/>
            <person name="Andreopoulos B."/>
            <person name="Lipzen A."/>
            <person name="Chen C."/>
            <person name="Yan M."/>
            <person name="Daum C."/>
            <person name="Ng V."/>
            <person name="Clum A."/>
            <person name="Steindorff A."/>
            <person name="Ohm R.A."/>
            <person name="Martin F."/>
            <person name="Silar P."/>
            <person name="Natvig D.O."/>
            <person name="Lalanne C."/>
            <person name="Gautier V."/>
            <person name="Ament-Velasquez S.L."/>
            <person name="Kruys A."/>
            <person name="Hutchinson M.I."/>
            <person name="Powell A.J."/>
            <person name="Barry K."/>
            <person name="Miller A.N."/>
            <person name="Grigoriev I.V."/>
            <person name="Debuchy R."/>
            <person name="Gladieux P."/>
            <person name="Hiltunen Thoren M."/>
            <person name="Johannesson H."/>
        </authorList>
    </citation>
    <scope>NUCLEOTIDE SEQUENCE</scope>
    <source>
        <strain evidence="2">PSN243</strain>
    </source>
</reference>
<feature type="compositionally biased region" description="Low complexity" evidence="1">
    <location>
        <begin position="146"/>
        <end position="159"/>
    </location>
</feature>
<gene>
    <name evidence="2" type="ORF">QBC34DRAFT_145141</name>
</gene>
<proteinExistence type="predicted"/>
<sequence>MTLRIEDAKALGQTVWTYDDSDFADLGLTLIEVSPERSWGADRQTIASPTAFLRFRHDDSHREDFVVLLEVLQTGERREPRCSVSTCFRNAQLKRVIDQLTIDADDWAFWSTKASNGAFHLEITLQRIGPSIINITPDAAPGSPLTSVTSVSDSDISVSDSDEEAEGEEEGVEEDPSSSDTDDNASDTSDDSTASSSSPTAPEQLLRGPWFQHYSSPLYAYSCIYLRVVSLLGPNPTPQFSHEITPKSAQTITSHPTPTPAGFETRRESYMCQTCRHHFAFAASFTASTLCRPGHHDFVLQSSQHLTLEGRIPEIPPTPLPTTPSPLVAASFVCSRCDISCQLVISPPRLPSSDLLVIIDQDRIAAKLQEVKQTQPERYEHFTPIDEARLISTPLLTLRTYINDTWRGQRRRISWRNKTFQVQFGEACEGVFERLGFTKEEDEDESMYWALPVVEGPGYDAVETRRRWAFYEDVLHELVAVMRTVPAPRLGLIT</sequence>
<protein>
    <submittedName>
        <fullName evidence="2">Uncharacterized protein</fullName>
    </submittedName>
</protein>